<evidence type="ECO:0000256" key="2">
    <source>
        <dbReference type="ARBA" id="ARBA00022833"/>
    </source>
</evidence>
<evidence type="ECO:0000256" key="1">
    <source>
        <dbReference type="ARBA" id="ARBA00022723"/>
    </source>
</evidence>
<feature type="DNA-binding region" description="DM" evidence="5">
    <location>
        <begin position="69"/>
        <end position="116"/>
    </location>
</feature>
<dbReference type="InterPro" id="IPR026607">
    <property type="entry name" value="DMRT"/>
</dbReference>
<dbReference type="PROSITE" id="PS50809">
    <property type="entry name" value="DM_2"/>
    <property type="match status" value="1"/>
</dbReference>
<evidence type="ECO:0000256" key="3">
    <source>
        <dbReference type="ARBA" id="ARBA00023125"/>
    </source>
</evidence>
<dbReference type="EnsemblMetazoa" id="PPA40793.1">
    <property type="protein sequence ID" value="PPA40793.1"/>
    <property type="gene ID" value="WBGene00279162"/>
</dbReference>
<reference evidence="6" key="2">
    <citation type="submission" date="2022-06" db="UniProtKB">
        <authorList>
            <consortium name="EnsemblMetazoa"/>
        </authorList>
    </citation>
    <scope>IDENTIFICATION</scope>
    <source>
        <strain evidence="6">PS312</strain>
    </source>
</reference>
<evidence type="ECO:0000313" key="7">
    <source>
        <dbReference type="Proteomes" id="UP000005239"/>
    </source>
</evidence>
<keyword evidence="7" id="KW-1185">Reference proteome</keyword>
<accession>A0A2A6C4I0</accession>
<keyword evidence="4 5" id="KW-0539">Nucleus</keyword>
<evidence type="ECO:0000256" key="5">
    <source>
        <dbReference type="PROSITE-ProRule" id="PRU00070"/>
    </source>
</evidence>
<dbReference type="SUPFAM" id="SSF82927">
    <property type="entry name" value="Cysteine-rich DNA binding domain, (DM domain)"/>
    <property type="match status" value="2"/>
</dbReference>
<comment type="subcellular location">
    <subcellularLocation>
        <location evidence="5">Nucleus</location>
    </subcellularLocation>
</comment>
<dbReference type="GO" id="GO:0000978">
    <property type="term" value="F:RNA polymerase II cis-regulatory region sequence-specific DNA binding"/>
    <property type="evidence" value="ECO:0000318"/>
    <property type="project" value="GO_Central"/>
</dbReference>
<evidence type="ECO:0000313" key="6">
    <source>
        <dbReference type="EnsemblMetazoa" id="PPA40793.1"/>
    </source>
</evidence>
<reference evidence="7" key="1">
    <citation type="journal article" date="2008" name="Nat. Genet.">
        <title>The Pristionchus pacificus genome provides a unique perspective on nematode lifestyle and parasitism.</title>
        <authorList>
            <person name="Dieterich C."/>
            <person name="Clifton S.W."/>
            <person name="Schuster L.N."/>
            <person name="Chinwalla A."/>
            <person name="Delehaunty K."/>
            <person name="Dinkelacker I."/>
            <person name="Fulton L."/>
            <person name="Fulton R."/>
            <person name="Godfrey J."/>
            <person name="Minx P."/>
            <person name="Mitreva M."/>
            <person name="Roeseler W."/>
            <person name="Tian H."/>
            <person name="Witte H."/>
            <person name="Yang S.P."/>
            <person name="Wilson R.K."/>
            <person name="Sommer R.J."/>
        </authorList>
    </citation>
    <scope>NUCLEOTIDE SEQUENCE [LARGE SCALE GENOMIC DNA]</scope>
    <source>
        <strain evidence="7">PS312</strain>
    </source>
</reference>
<dbReference type="SMART" id="SM00301">
    <property type="entry name" value="DM"/>
    <property type="match status" value="2"/>
</dbReference>
<gene>
    <name evidence="6" type="primary">WBGene00279162</name>
</gene>
<dbReference type="GO" id="GO:0005634">
    <property type="term" value="C:nucleus"/>
    <property type="evidence" value="ECO:0000318"/>
    <property type="project" value="GO_Central"/>
</dbReference>
<protein>
    <submittedName>
        <fullName evidence="6">DM domain-containing protein</fullName>
    </submittedName>
</protein>
<dbReference type="GO" id="GO:0000981">
    <property type="term" value="F:DNA-binding transcription factor activity, RNA polymerase II-specific"/>
    <property type="evidence" value="ECO:0000318"/>
    <property type="project" value="GO_Central"/>
</dbReference>
<dbReference type="AlphaFoldDB" id="A0A2A6C4I0"/>
<dbReference type="InterPro" id="IPR036407">
    <property type="entry name" value="DM_DNA-bd_sf"/>
</dbReference>
<accession>A0A8R1UU97</accession>
<dbReference type="PANTHER" id="PTHR12322:SF118">
    <property type="entry name" value="DM DOMAIN-CONTAINING PROTEIN"/>
    <property type="match status" value="1"/>
</dbReference>
<sequence>MNPKRCMKCHLHGSNVNMHSSQECPRNECTCRKCLLIDDRRDIANKIIKLSRKQKMEQEGNDTDYRYMCSRCRNHGIRAYKRHHIPCPFGLCKCDECNLISERQRIEREIKAACMGNYPNLHSPSTSDTDSDSEYVELSPEAKVILDLINALTCDSFDPEKFDYNALSDLFSKPYIRIPDEWIPMMGDITDLLLISLRRFPRFDGIDFTQGLSM</sequence>
<keyword evidence="2 5" id="KW-0862">Zinc</keyword>
<name>A0A2A6C4I0_PRIPA</name>
<evidence type="ECO:0000256" key="4">
    <source>
        <dbReference type="ARBA" id="ARBA00023242"/>
    </source>
</evidence>
<dbReference type="Gene3D" id="4.10.1040.10">
    <property type="entry name" value="DM DNA-binding domain"/>
    <property type="match status" value="2"/>
</dbReference>
<dbReference type="InterPro" id="IPR001275">
    <property type="entry name" value="DM_DNA-bd"/>
</dbReference>
<dbReference type="OrthoDB" id="6162476at2759"/>
<dbReference type="Pfam" id="PF00751">
    <property type="entry name" value="DM"/>
    <property type="match status" value="1"/>
</dbReference>
<proteinExistence type="predicted"/>
<dbReference type="GO" id="GO:0006357">
    <property type="term" value="P:regulation of transcription by RNA polymerase II"/>
    <property type="evidence" value="ECO:0000318"/>
    <property type="project" value="GO_Central"/>
</dbReference>
<dbReference type="GO" id="GO:0046872">
    <property type="term" value="F:metal ion binding"/>
    <property type="evidence" value="ECO:0007669"/>
    <property type="project" value="UniProtKB-KW"/>
</dbReference>
<organism evidence="6 7">
    <name type="scientific">Pristionchus pacificus</name>
    <name type="common">Parasitic nematode worm</name>
    <dbReference type="NCBI Taxonomy" id="54126"/>
    <lineage>
        <taxon>Eukaryota</taxon>
        <taxon>Metazoa</taxon>
        <taxon>Ecdysozoa</taxon>
        <taxon>Nematoda</taxon>
        <taxon>Chromadorea</taxon>
        <taxon>Rhabditida</taxon>
        <taxon>Rhabditina</taxon>
        <taxon>Diplogasteromorpha</taxon>
        <taxon>Diplogasteroidea</taxon>
        <taxon>Neodiplogasteridae</taxon>
        <taxon>Pristionchus</taxon>
    </lineage>
</organism>
<dbReference type="Proteomes" id="UP000005239">
    <property type="component" value="Unassembled WGS sequence"/>
</dbReference>
<keyword evidence="3 5" id="KW-0238">DNA-binding</keyword>
<dbReference type="GO" id="GO:0007548">
    <property type="term" value="P:sex differentiation"/>
    <property type="evidence" value="ECO:0000318"/>
    <property type="project" value="GO_Central"/>
</dbReference>
<dbReference type="PANTHER" id="PTHR12322">
    <property type="entry name" value="DOUBLESEX AND MAB-3 RELATED TRANSCRIPTION FACTOR DMRT"/>
    <property type="match status" value="1"/>
</dbReference>
<keyword evidence="1 5" id="KW-0479">Metal-binding</keyword>